<keyword evidence="2" id="KW-1185">Reference proteome</keyword>
<dbReference type="EMBL" id="JANBUN010001487">
    <property type="protein sequence ID" value="KAJ2797914.1"/>
    <property type="molecule type" value="Genomic_DNA"/>
</dbReference>
<reference evidence="1" key="1">
    <citation type="submission" date="2022-07" db="EMBL/GenBank/DDBJ databases">
        <title>Phylogenomic reconstructions and comparative analyses of Kickxellomycotina fungi.</title>
        <authorList>
            <person name="Reynolds N.K."/>
            <person name="Stajich J.E."/>
            <person name="Barry K."/>
            <person name="Grigoriev I.V."/>
            <person name="Crous P."/>
            <person name="Smith M.E."/>
        </authorList>
    </citation>
    <scope>NUCLEOTIDE SEQUENCE</scope>
    <source>
        <strain evidence="1">BCRC 34780</strain>
    </source>
</reference>
<evidence type="ECO:0000313" key="1">
    <source>
        <dbReference type="EMBL" id="KAJ2797914.1"/>
    </source>
</evidence>
<protein>
    <submittedName>
        <fullName evidence="1">Uncharacterized protein</fullName>
    </submittedName>
</protein>
<gene>
    <name evidence="1" type="ORF">H4R21_004133</name>
</gene>
<accession>A0ACC1KYU9</accession>
<proteinExistence type="predicted"/>
<organism evidence="1 2">
    <name type="scientific">Coemansia helicoidea</name>
    <dbReference type="NCBI Taxonomy" id="1286919"/>
    <lineage>
        <taxon>Eukaryota</taxon>
        <taxon>Fungi</taxon>
        <taxon>Fungi incertae sedis</taxon>
        <taxon>Zoopagomycota</taxon>
        <taxon>Kickxellomycotina</taxon>
        <taxon>Kickxellomycetes</taxon>
        <taxon>Kickxellales</taxon>
        <taxon>Kickxellaceae</taxon>
        <taxon>Coemansia</taxon>
    </lineage>
</organism>
<dbReference type="Proteomes" id="UP001140087">
    <property type="component" value="Unassembled WGS sequence"/>
</dbReference>
<name>A0ACC1KYU9_9FUNG</name>
<sequence>MQQAHAQLHVRARRVVVLGGLAALEVARWRGKRSVKGMFWIALVSILGSALVIGVVGAAFVMDFTPLYRASKFIPMVGMLFGNTMVGVSLGMESVLEAVDARRETVETQLCYGASRWEAVRPIAVEAARMAMLPTITMVGITGLIAIPGMMTGQILGGAPVMDAARYQQIILFMIMASVALGVVTAVVATAFVVVDGRPQLRTERIVNKAQRAGGSAGGEPLTPGTVGSRSSIANLKQWRERRRRS</sequence>
<comment type="caution">
    <text evidence="1">The sequence shown here is derived from an EMBL/GenBank/DDBJ whole genome shotgun (WGS) entry which is preliminary data.</text>
</comment>
<evidence type="ECO:0000313" key="2">
    <source>
        <dbReference type="Proteomes" id="UP001140087"/>
    </source>
</evidence>